<reference evidence="1 2" key="1">
    <citation type="submission" date="2017-06" db="EMBL/GenBank/DDBJ databases">
        <authorList>
            <consortium name="Pathogen Informatics"/>
        </authorList>
    </citation>
    <scope>NUCLEOTIDE SEQUENCE [LARGE SCALE GENOMIC DNA]</scope>
    <source>
        <strain evidence="1 2">NCTC10570</strain>
    </source>
</reference>
<dbReference type="Proteomes" id="UP000215383">
    <property type="component" value="Chromosome 1"/>
</dbReference>
<sequence length="215" mass="25744">MEYLWQQYDKNNKYVIAQNLLSPYSEVQGMVDGCIEINPLFRFEKIFSSLFSEDDCVLDINLKKKIENILIHYLANLDFYYGLHKFILEEEQIEQEIEKNFYGEEIKKIYINLGKKEQMTILSLLNYKNKINNKKSLFCEAISKIFPKSILYFYKEERKFLLYIAENDTKENIDKMILIEDLFLDNICNLEVFWNKHLGIIGENNTMSIDKMIVY</sequence>
<dbReference type="EMBL" id="LT906446">
    <property type="protein sequence ID" value="SNU94189.1"/>
    <property type="molecule type" value="Genomic_DNA"/>
</dbReference>
<keyword evidence="2" id="KW-1185">Reference proteome</keyword>
<proteinExistence type="predicted"/>
<dbReference type="GeneID" id="78506206"/>
<dbReference type="eggNOG" id="ENOG502ZBD9">
    <property type="taxonomic scope" value="Bacteria"/>
</dbReference>
<evidence type="ECO:0000313" key="1">
    <source>
        <dbReference type="EMBL" id="SNU94189.1"/>
    </source>
</evidence>
<evidence type="ECO:0000313" key="2">
    <source>
        <dbReference type="Proteomes" id="UP000215383"/>
    </source>
</evidence>
<accession>A0A239T9J5</accession>
<name>A0A239T9J5_9FIRM</name>
<dbReference type="AlphaFoldDB" id="A0A239T9J5"/>
<gene>
    <name evidence="1" type="ORF">SAMEA4364220_00162</name>
</gene>
<protein>
    <submittedName>
        <fullName evidence="1">Uncharacterized protein</fullName>
    </submittedName>
</protein>
<dbReference type="RefSeq" id="WP_027889907.1">
    <property type="nucleotide sequence ID" value="NZ_LT906446.1"/>
</dbReference>
<organism evidence="1 2">
    <name type="scientific">Megamonas hypermegale</name>
    <dbReference type="NCBI Taxonomy" id="158847"/>
    <lineage>
        <taxon>Bacteria</taxon>
        <taxon>Bacillati</taxon>
        <taxon>Bacillota</taxon>
        <taxon>Negativicutes</taxon>
        <taxon>Selenomonadales</taxon>
        <taxon>Selenomonadaceae</taxon>
        <taxon>Megamonas</taxon>
    </lineage>
</organism>